<comment type="caution">
    <text evidence="1">The sequence shown here is derived from an EMBL/GenBank/DDBJ whole genome shotgun (WGS) entry which is preliminary data.</text>
</comment>
<name>A0AAU9IVH1_9CILI</name>
<dbReference type="Proteomes" id="UP001162131">
    <property type="component" value="Unassembled WGS sequence"/>
</dbReference>
<dbReference type="CDD" id="cd17039">
    <property type="entry name" value="Ubl_ubiquitin_like"/>
    <property type="match status" value="1"/>
</dbReference>
<protein>
    <recommendedName>
        <fullName evidence="3">Ubiquitin-like domain-containing protein</fullName>
    </recommendedName>
</protein>
<sequence length="402" mass="46441">MINQRRTTNLQSIEVLSIDDLFHIESDEIPDNGIVEDLAKIIETKKSIDSMDLTLYTNGRRLNRAEKIKSIKWEGGLQFILHPDVPTWCIHFKVNSIKKAGHISFPYPEKNTIFDLLQKLNERLSLNDIPNFRELEFQSYGKLNVDAQLQTIENNSMIKIKLKFEKNVYDQSKYVLVNIRIDGEEGFSLYIKYSSKVSELKWLLACRGKKVLRLILQNGVVLDDDKTIMCYPIQNRACIEGHKGALGGVSGLGFTFADITEQKQLVLRFDENAPRWRTVKRGISFKAHCRNSYCEAGSRGDWVIVNKGFGVFSFGETITSLKCPACGKRVSRAENCGFFDCKWRFRGEKEDENEGLQECGDRVAMNDAYYTFAESNERWIYLKVEAREKDREFQMRKKNNCN</sequence>
<reference evidence="1" key="1">
    <citation type="submission" date="2021-09" db="EMBL/GenBank/DDBJ databases">
        <authorList>
            <consortium name="AG Swart"/>
            <person name="Singh M."/>
            <person name="Singh A."/>
            <person name="Seah K."/>
            <person name="Emmerich C."/>
        </authorList>
    </citation>
    <scope>NUCLEOTIDE SEQUENCE</scope>
    <source>
        <strain evidence="1">ATCC30299</strain>
    </source>
</reference>
<organism evidence="1 2">
    <name type="scientific">Blepharisma stoltei</name>
    <dbReference type="NCBI Taxonomy" id="1481888"/>
    <lineage>
        <taxon>Eukaryota</taxon>
        <taxon>Sar</taxon>
        <taxon>Alveolata</taxon>
        <taxon>Ciliophora</taxon>
        <taxon>Postciliodesmatophora</taxon>
        <taxon>Heterotrichea</taxon>
        <taxon>Heterotrichida</taxon>
        <taxon>Blepharismidae</taxon>
        <taxon>Blepharisma</taxon>
    </lineage>
</organism>
<dbReference type="InterPro" id="IPR029071">
    <property type="entry name" value="Ubiquitin-like_domsf"/>
</dbReference>
<proteinExistence type="predicted"/>
<evidence type="ECO:0000313" key="1">
    <source>
        <dbReference type="EMBL" id="CAG9317658.1"/>
    </source>
</evidence>
<gene>
    <name evidence="1" type="ORF">BSTOLATCC_MIC18901</name>
</gene>
<dbReference type="EMBL" id="CAJZBQ010000018">
    <property type="protein sequence ID" value="CAG9317658.1"/>
    <property type="molecule type" value="Genomic_DNA"/>
</dbReference>
<keyword evidence="2" id="KW-1185">Reference proteome</keyword>
<evidence type="ECO:0000313" key="2">
    <source>
        <dbReference type="Proteomes" id="UP001162131"/>
    </source>
</evidence>
<accession>A0AAU9IVH1</accession>
<evidence type="ECO:0008006" key="3">
    <source>
        <dbReference type="Google" id="ProtNLM"/>
    </source>
</evidence>
<dbReference type="SUPFAM" id="SSF54236">
    <property type="entry name" value="Ubiquitin-like"/>
    <property type="match status" value="1"/>
</dbReference>
<dbReference type="AlphaFoldDB" id="A0AAU9IVH1"/>